<dbReference type="RefSeq" id="WP_220655954.1">
    <property type="nucleotide sequence ID" value="NZ_BAAAII010000002.1"/>
</dbReference>
<sequence>MIFKGVLDEKPYPDHGLTHREWSKIPPQQVRLDQLITTTAVLALDRLLSEDSTFFGDLFPHAVQWNGDLYLEDGLHRAVRSALRGRQVLHCRVHALAPGTPPRAASSVRQGKHARRD</sequence>
<dbReference type="Proteomes" id="UP001178281">
    <property type="component" value="Unassembled WGS sequence"/>
</dbReference>
<dbReference type="InterPro" id="IPR014447">
    <property type="entry name" value="VapB-like_prob"/>
</dbReference>
<evidence type="ECO:0000313" key="2">
    <source>
        <dbReference type="Proteomes" id="UP001178281"/>
    </source>
</evidence>
<protein>
    <submittedName>
        <fullName evidence="1">Type II toxin-antitoxin system VapB family antitoxin</fullName>
    </submittedName>
</protein>
<keyword evidence="2" id="KW-1185">Reference proteome</keyword>
<dbReference type="PIRSF" id="PIRSF006909">
    <property type="entry name" value="UCP006909"/>
    <property type="match status" value="1"/>
</dbReference>
<gene>
    <name evidence="1" type="ORF">Q7X28_13660</name>
</gene>
<dbReference type="Pfam" id="PF23719">
    <property type="entry name" value="VapB"/>
    <property type="match status" value="1"/>
</dbReference>
<dbReference type="AlphaFoldDB" id="A0AA90NQQ5"/>
<organism evidence="1 2">
    <name type="scientific">Tsukamurella strandjordii</name>
    <dbReference type="NCBI Taxonomy" id="147577"/>
    <lineage>
        <taxon>Bacteria</taxon>
        <taxon>Bacillati</taxon>
        <taxon>Actinomycetota</taxon>
        <taxon>Actinomycetes</taxon>
        <taxon>Mycobacteriales</taxon>
        <taxon>Tsukamurellaceae</taxon>
        <taxon>Tsukamurella</taxon>
    </lineage>
</organism>
<reference evidence="1" key="1">
    <citation type="submission" date="2023-08" db="EMBL/GenBank/DDBJ databases">
        <title>The draft genome of Tsukamurella strandjordii strain 050030.</title>
        <authorList>
            <person name="Zhao F."/>
            <person name="Feng Y."/>
            <person name="Zong Z."/>
        </authorList>
    </citation>
    <scope>NUCLEOTIDE SEQUENCE</scope>
    <source>
        <strain evidence="1">050030</strain>
    </source>
</reference>
<accession>A0AA90NQQ5</accession>
<proteinExistence type="predicted"/>
<name>A0AA90NQQ5_9ACTN</name>
<dbReference type="EMBL" id="JAUTIX010000005">
    <property type="protein sequence ID" value="MDP0398974.1"/>
    <property type="molecule type" value="Genomic_DNA"/>
</dbReference>
<comment type="caution">
    <text evidence="1">The sequence shown here is derived from an EMBL/GenBank/DDBJ whole genome shotgun (WGS) entry which is preliminary data.</text>
</comment>
<evidence type="ECO:0000313" key="1">
    <source>
        <dbReference type="EMBL" id="MDP0398974.1"/>
    </source>
</evidence>